<dbReference type="eggNOG" id="ENOG50345H4">
    <property type="taxonomic scope" value="Bacteria"/>
</dbReference>
<evidence type="ECO:0000256" key="1">
    <source>
        <dbReference type="SAM" id="SignalP"/>
    </source>
</evidence>
<name>Q2IVJ3_RHOP2</name>
<dbReference type="OrthoDB" id="8191988at2"/>
<gene>
    <name evidence="2" type="ordered locus">RPB_3066</name>
</gene>
<dbReference type="Proteomes" id="UP000008809">
    <property type="component" value="Chromosome"/>
</dbReference>
<proteinExistence type="predicted"/>
<feature type="chain" id="PRO_5004210787" evidence="1">
    <location>
        <begin position="27"/>
        <end position="105"/>
    </location>
</feature>
<keyword evidence="3" id="KW-1185">Reference proteome</keyword>
<keyword evidence="1" id="KW-0732">Signal</keyword>
<dbReference type="AlphaFoldDB" id="Q2IVJ3"/>
<sequence length="105" mass="10790">MKLSWNAAIVAGTVLGVVLSSGVALAKAGSCNGVSGYYGTNTAIVVGADGKTVNVVVANGTRPNAYGTCDGNQLAVNFPDDHTIKATFDGKVIKWDNNTTWTKAK</sequence>
<evidence type="ECO:0000313" key="2">
    <source>
        <dbReference type="EMBL" id="ABD07767.1"/>
    </source>
</evidence>
<dbReference type="RefSeq" id="WP_011441951.1">
    <property type="nucleotide sequence ID" value="NC_007778.1"/>
</dbReference>
<dbReference type="EMBL" id="CP000250">
    <property type="protein sequence ID" value="ABD07767.1"/>
    <property type="molecule type" value="Genomic_DNA"/>
</dbReference>
<dbReference type="HOGENOM" id="CLU_2234488_0_0_5"/>
<accession>Q2IVJ3</accession>
<evidence type="ECO:0000313" key="3">
    <source>
        <dbReference type="Proteomes" id="UP000008809"/>
    </source>
</evidence>
<dbReference type="KEGG" id="rpb:RPB_3066"/>
<organism evidence="2 3">
    <name type="scientific">Rhodopseudomonas palustris (strain HaA2)</name>
    <dbReference type="NCBI Taxonomy" id="316058"/>
    <lineage>
        <taxon>Bacteria</taxon>
        <taxon>Pseudomonadati</taxon>
        <taxon>Pseudomonadota</taxon>
        <taxon>Alphaproteobacteria</taxon>
        <taxon>Hyphomicrobiales</taxon>
        <taxon>Nitrobacteraceae</taxon>
        <taxon>Rhodopseudomonas</taxon>
    </lineage>
</organism>
<reference evidence="2 3" key="1">
    <citation type="submission" date="2006-01" db="EMBL/GenBank/DDBJ databases">
        <title>Complete sequence of Rhodopseudomonas palustris HaA2.</title>
        <authorList>
            <consortium name="US DOE Joint Genome Institute"/>
            <person name="Copeland A."/>
            <person name="Lucas S."/>
            <person name="Lapidus A."/>
            <person name="Barry K."/>
            <person name="Detter J.C."/>
            <person name="Glavina T."/>
            <person name="Hammon N."/>
            <person name="Israni S."/>
            <person name="Pitluck S."/>
            <person name="Chain P."/>
            <person name="Malfatti S."/>
            <person name="Shin M."/>
            <person name="Vergez L."/>
            <person name="Schmutz J."/>
            <person name="Larimer F."/>
            <person name="Land M."/>
            <person name="Hauser L."/>
            <person name="Pelletier D.A."/>
            <person name="Kyrpides N."/>
            <person name="Anderson I."/>
            <person name="Oda Y."/>
            <person name="Harwood C.S."/>
            <person name="Richardson P."/>
        </authorList>
    </citation>
    <scope>NUCLEOTIDE SEQUENCE [LARGE SCALE GENOMIC DNA]</scope>
    <source>
        <strain evidence="2 3">HaA2</strain>
    </source>
</reference>
<protein>
    <submittedName>
        <fullName evidence="2">Uncharacterized protein</fullName>
    </submittedName>
</protein>
<dbReference type="STRING" id="316058.RPB_3066"/>
<feature type="signal peptide" evidence="1">
    <location>
        <begin position="1"/>
        <end position="26"/>
    </location>
</feature>